<feature type="transmembrane region" description="Helical" evidence="7">
    <location>
        <begin position="481"/>
        <end position="512"/>
    </location>
</feature>
<protein>
    <submittedName>
        <fullName evidence="9">ABC transporter permease</fullName>
    </submittedName>
</protein>
<evidence type="ECO:0000256" key="4">
    <source>
        <dbReference type="ARBA" id="ARBA00022989"/>
    </source>
</evidence>
<keyword evidence="10" id="KW-1185">Reference proteome</keyword>
<dbReference type="EMBL" id="SOHE01000048">
    <property type="protein sequence ID" value="TFD49595.1"/>
    <property type="molecule type" value="Genomic_DNA"/>
</dbReference>
<feature type="transmembrane region" description="Helical" evidence="7">
    <location>
        <begin position="533"/>
        <end position="553"/>
    </location>
</feature>
<keyword evidence="2" id="KW-1003">Cell membrane</keyword>
<keyword evidence="5 7" id="KW-0472">Membrane</keyword>
<evidence type="ECO:0000256" key="1">
    <source>
        <dbReference type="ARBA" id="ARBA00004651"/>
    </source>
</evidence>
<feature type="transmembrane region" description="Helical" evidence="7">
    <location>
        <begin position="296"/>
        <end position="321"/>
    </location>
</feature>
<evidence type="ECO:0000256" key="7">
    <source>
        <dbReference type="SAM" id="Phobius"/>
    </source>
</evidence>
<evidence type="ECO:0000256" key="5">
    <source>
        <dbReference type="ARBA" id="ARBA00023136"/>
    </source>
</evidence>
<dbReference type="PANTHER" id="PTHR30572:SF4">
    <property type="entry name" value="ABC TRANSPORTER PERMEASE YTRF"/>
    <property type="match status" value="1"/>
</dbReference>
<feature type="domain" description="ABC3 transporter permease C-terminal" evidence="8">
    <location>
        <begin position="304"/>
        <end position="421"/>
    </location>
</feature>
<dbReference type="GO" id="GO:0005886">
    <property type="term" value="C:plasma membrane"/>
    <property type="evidence" value="ECO:0007669"/>
    <property type="project" value="UniProtKB-SubCell"/>
</dbReference>
<dbReference type="InterPro" id="IPR050250">
    <property type="entry name" value="Macrolide_Exporter_MacB"/>
</dbReference>
<comment type="subcellular location">
    <subcellularLocation>
        <location evidence="1">Cell membrane</location>
        <topology evidence="1">Multi-pass membrane protein</topology>
    </subcellularLocation>
</comment>
<accession>A0A4R8ZZM0</accession>
<evidence type="ECO:0000313" key="9">
    <source>
        <dbReference type="EMBL" id="TFD49595.1"/>
    </source>
</evidence>
<dbReference type="InterPro" id="IPR003838">
    <property type="entry name" value="ABC3_permease_C"/>
</dbReference>
<feature type="transmembrane region" description="Helical" evidence="7">
    <location>
        <begin position="902"/>
        <end position="921"/>
    </location>
</feature>
<feature type="domain" description="ABC3 transporter permease C-terminal" evidence="8">
    <location>
        <begin position="816"/>
        <end position="922"/>
    </location>
</feature>
<feature type="transmembrane region" description="Helical" evidence="7">
    <location>
        <begin position="385"/>
        <end position="412"/>
    </location>
</feature>
<reference evidence="9 10" key="1">
    <citation type="submission" date="2019-03" db="EMBL/GenBank/DDBJ databases">
        <title>Genomics of glacier-inhabiting Cryobacterium strains.</title>
        <authorList>
            <person name="Liu Q."/>
            <person name="Xin Y.-H."/>
        </authorList>
    </citation>
    <scope>NUCLEOTIDE SEQUENCE [LARGE SCALE GENOMIC DNA]</scope>
    <source>
        <strain evidence="9 10">Hh14</strain>
    </source>
</reference>
<feature type="transmembrane region" description="Helical" evidence="7">
    <location>
        <begin position="442"/>
        <end position="461"/>
    </location>
</feature>
<feature type="transmembrane region" description="Helical" evidence="7">
    <location>
        <begin position="814"/>
        <end position="836"/>
    </location>
</feature>
<dbReference type="GO" id="GO:0022857">
    <property type="term" value="F:transmembrane transporter activity"/>
    <property type="evidence" value="ECO:0007669"/>
    <property type="project" value="TreeGrafter"/>
</dbReference>
<comment type="similarity">
    <text evidence="6">Belongs to the ABC-4 integral membrane protein family.</text>
</comment>
<evidence type="ECO:0000256" key="3">
    <source>
        <dbReference type="ARBA" id="ARBA00022692"/>
    </source>
</evidence>
<keyword evidence="3 7" id="KW-0812">Transmembrane</keyword>
<sequence>MMSGRSRMAGRSRLAPFRAALRFARRDAWAAKARSALIVAMVAIPVAGLSGVALVGMSMIPTIDETLAAELGQADARISVVSSPDSSLIQSPTRPGWHQDEMDPAGMPVNTQADAALADPASLITPGATLVPIRSADVTIETATGIAGMSAVEGETWNVGFAPKYTLVAGRAPSADGEILVTAAALERLGTNLGETVSLRDPERPATVVGVLDGAEYADASLAVFGALGTFTGDREPRIGEDDFYLFGQPLDWAAVQQLNQSGAVALSRSVLLNPPPAGTYELQQSTDLQGVATTVVTLTTVGVIFAVLEIALLAGAAFTVGARQQQRTLATVASVGGHRRTLFQIVTASGLVLGLAGGIVGVIIGVTGGSLFMTLTSDGSAVQYWGYHLSIPALVGIVLFAMVIGWIAAVLPAWTASRMDVLAALRGARRAQTAPQTRRRWAGVFIIATGVAITAGGAWAGTASFSAPGVITNTSLYQLAIMLVLFGPVLAQVGVLLVATVVLASLARIVARVGLGARLAARDVVRNRSRSLPVLAAIMTTVFLGTVLLAFFGGSDESNRASYDRWNAEGQLMVELGSWAEDGTQSVYPVGPDVATILTTQLGADEVSVLSGVRSGSTGPADTAAHPTVALRPEVSCELQSGSNPAGACNSPFWLFSTGSTPQIWTGNLADLALILDADVSPQSQRTLEAGGAVSLYPEYVQDDGTIQIEWMPASAATDDGNTADVTAISTTAVPAVVQEPAHPIHFSVFMLDSTATSLGMEPVPYRVLASFASAPDEAAQDQLRASLGSLTGGPELVARYERGPGSTIDTSGWALVAVAALVAFAAAAVALGLARADGRRDDVTLSAVGANPGLRRSVGFWQAVLLTGTGAVLGGVLGLLGPGMLGLVDLMPFAPPWPQLLLLVVGLPLIIAAGSWLLTRPAQFDERLQRTLA</sequence>
<comment type="caution">
    <text evidence="9">The sequence shown here is derived from an EMBL/GenBank/DDBJ whole genome shotgun (WGS) entry which is preliminary data.</text>
</comment>
<evidence type="ECO:0000256" key="2">
    <source>
        <dbReference type="ARBA" id="ARBA00022475"/>
    </source>
</evidence>
<evidence type="ECO:0000313" key="10">
    <source>
        <dbReference type="Proteomes" id="UP000297447"/>
    </source>
</evidence>
<evidence type="ECO:0000259" key="8">
    <source>
        <dbReference type="Pfam" id="PF02687"/>
    </source>
</evidence>
<gene>
    <name evidence="9" type="ORF">E3T55_10980</name>
</gene>
<evidence type="ECO:0000256" key="6">
    <source>
        <dbReference type="ARBA" id="ARBA00038076"/>
    </source>
</evidence>
<dbReference type="AlphaFoldDB" id="A0A4R8ZZM0"/>
<dbReference type="Pfam" id="PF02687">
    <property type="entry name" value="FtsX"/>
    <property type="match status" value="2"/>
</dbReference>
<feature type="transmembrane region" description="Helical" evidence="7">
    <location>
        <begin position="862"/>
        <end position="882"/>
    </location>
</feature>
<dbReference type="Proteomes" id="UP000297447">
    <property type="component" value="Unassembled WGS sequence"/>
</dbReference>
<dbReference type="OrthoDB" id="5089158at2"/>
<name>A0A4R8ZZM0_9MICO</name>
<organism evidence="9 10">
    <name type="scientific">Cryobacterium frigoriphilum</name>
    <dbReference type="NCBI Taxonomy" id="1259150"/>
    <lineage>
        <taxon>Bacteria</taxon>
        <taxon>Bacillati</taxon>
        <taxon>Actinomycetota</taxon>
        <taxon>Actinomycetes</taxon>
        <taxon>Micrococcales</taxon>
        <taxon>Microbacteriaceae</taxon>
        <taxon>Cryobacterium</taxon>
    </lineage>
</organism>
<feature type="transmembrane region" description="Helical" evidence="7">
    <location>
        <begin position="342"/>
        <end position="365"/>
    </location>
</feature>
<keyword evidence="4 7" id="KW-1133">Transmembrane helix</keyword>
<dbReference type="PANTHER" id="PTHR30572">
    <property type="entry name" value="MEMBRANE COMPONENT OF TRANSPORTER-RELATED"/>
    <property type="match status" value="1"/>
</dbReference>
<proteinExistence type="inferred from homology"/>